<dbReference type="EMBL" id="JAKWBL010000002">
    <property type="protein sequence ID" value="MCH5598608.1"/>
    <property type="molecule type" value="Genomic_DNA"/>
</dbReference>
<dbReference type="InterPro" id="IPR023393">
    <property type="entry name" value="START-like_dom_sf"/>
</dbReference>
<evidence type="ECO:0000313" key="3">
    <source>
        <dbReference type="EMBL" id="MCH5598608.1"/>
    </source>
</evidence>
<organism evidence="3 4">
    <name type="scientific">Niabella ginsengisoli</name>
    <dbReference type="NCBI Taxonomy" id="522298"/>
    <lineage>
        <taxon>Bacteria</taxon>
        <taxon>Pseudomonadati</taxon>
        <taxon>Bacteroidota</taxon>
        <taxon>Chitinophagia</taxon>
        <taxon>Chitinophagales</taxon>
        <taxon>Chitinophagaceae</taxon>
        <taxon>Niabella</taxon>
    </lineage>
</organism>
<dbReference type="InterPro" id="IPR013538">
    <property type="entry name" value="ASHA1/2-like_C"/>
</dbReference>
<name>A0ABS9SJS5_9BACT</name>
<proteinExistence type="inferred from homology"/>
<gene>
    <name evidence="3" type="ORF">MKP09_12160</name>
</gene>
<evidence type="ECO:0000313" key="4">
    <source>
        <dbReference type="Proteomes" id="UP001202248"/>
    </source>
</evidence>
<reference evidence="3 4" key="1">
    <citation type="submission" date="2022-02" db="EMBL/GenBank/DDBJ databases">
        <authorList>
            <person name="Min J."/>
        </authorList>
    </citation>
    <scope>NUCLEOTIDE SEQUENCE [LARGE SCALE GENOMIC DNA]</scope>
    <source>
        <strain evidence="3 4">GR10-1</strain>
    </source>
</reference>
<comment type="similarity">
    <text evidence="1">Belongs to the AHA1 family.</text>
</comment>
<keyword evidence="4" id="KW-1185">Reference proteome</keyword>
<dbReference type="Gene3D" id="3.30.530.20">
    <property type="match status" value="1"/>
</dbReference>
<dbReference type="Proteomes" id="UP001202248">
    <property type="component" value="Unassembled WGS sequence"/>
</dbReference>
<dbReference type="CDD" id="cd07814">
    <property type="entry name" value="SRPBCC_CalC_Aha1-like"/>
    <property type="match status" value="1"/>
</dbReference>
<protein>
    <submittedName>
        <fullName evidence="3">SRPBCC domain-containing protein</fullName>
    </submittedName>
</protein>
<accession>A0ABS9SJS5</accession>
<dbReference type="SUPFAM" id="SSF55961">
    <property type="entry name" value="Bet v1-like"/>
    <property type="match status" value="1"/>
</dbReference>
<sequence length="154" mass="17669">MKDLTYSIVINAPLEKVWETLWNDETYRKWTSHFNPGSYMESDWKEGGKTLFLDAERNGMISIINKLEVPRLVEFSHYGELNKGVEDTTSERVKANAGSIEKYELEPNNDGTLLKAMVQVTEEYEQIMNDGFNKGLQEVKMLAEQTDSPVNTKP</sequence>
<evidence type="ECO:0000259" key="2">
    <source>
        <dbReference type="Pfam" id="PF08327"/>
    </source>
</evidence>
<feature type="domain" description="Activator of Hsp90 ATPase homologue 1/2-like C-terminal" evidence="2">
    <location>
        <begin position="11"/>
        <end position="138"/>
    </location>
</feature>
<dbReference type="RefSeq" id="WP_240830272.1">
    <property type="nucleotide sequence ID" value="NZ_JAKWBL010000002.1"/>
</dbReference>
<dbReference type="Pfam" id="PF08327">
    <property type="entry name" value="AHSA1"/>
    <property type="match status" value="1"/>
</dbReference>
<evidence type="ECO:0000256" key="1">
    <source>
        <dbReference type="ARBA" id="ARBA00006817"/>
    </source>
</evidence>
<comment type="caution">
    <text evidence="3">The sequence shown here is derived from an EMBL/GenBank/DDBJ whole genome shotgun (WGS) entry which is preliminary data.</text>
</comment>